<feature type="transmembrane region" description="Helical" evidence="8">
    <location>
        <begin position="252"/>
        <end position="273"/>
    </location>
</feature>
<keyword evidence="2" id="KW-1003">Cell membrane</keyword>
<evidence type="ECO:0000256" key="2">
    <source>
        <dbReference type="ARBA" id="ARBA00022475"/>
    </source>
</evidence>
<evidence type="ECO:0000256" key="7">
    <source>
        <dbReference type="ARBA" id="ARBA00023136"/>
    </source>
</evidence>
<dbReference type="InterPro" id="IPR050297">
    <property type="entry name" value="LipidA_mod_glycosyltrf_83"/>
</dbReference>
<dbReference type="RefSeq" id="WP_344086511.1">
    <property type="nucleotide sequence ID" value="NZ_BAAALS010000030.1"/>
</dbReference>
<dbReference type="Proteomes" id="UP001500655">
    <property type="component" value="Unassembled WGS sequence"/>
</dbReference>
<dbReference type="InterPro" id="IPR038731">
    <property type="entry name" value="RgtA/B/C-like"/>
</dbReference>
<name>A0ABP4X931_9ACTN</name>
<gene>
    <name evidence="10" type="ORF">GCM10009681_48690</name>
</gene>
<feature type="transmembrane region" description="Helical" evidence="8">
    <location>
        <begin position="20"/>
        <end position="44"/>
    </location>
</feature>
<feature type="transmembrane region" description="Helical" evidence="8">
    <location>
        <begin position="334"/>
        <end position="355"/>
    </location>
</feature>
<comment type="subcellular location">
    <subcellularLocation>
        <location evidence="1">Cell membrane</location>
        <topology evidence="1">Multi-pass membrane protein</topology>
    </subcellularLocation>
</comment>
<evidence type="ECO:0000256" key="6">
    <source>
        <dbReference type="ARBA" id="ARBA00022989"/>
    </source>
</evidence>
<evidence type="ECO:0000259" key="9">
    <source>
        <dbReference type="Pfam" id="PF13231"/>
    </source>
</evidence>
<keyword evidence="6 8" id="KW-1133">Transmembrane helix</keyword>
<keyword evidence="5 8" id="KW-0812">Transmembrane</keyword>
<evidence type="ECO:0000256" key="8">
    <source>
        <dbReference type="SAM" id="Phobius"/>
    </source>
</evidence>
<evidence type="ECO:0000256" key="5">
    <source>
        <dbReference type="ARBA" id="ARBA00022692"/>
    </source>
</evidence>
<reference evidence="11" key="1">
    <citation type="journal article" date="2019" name="Int. J. Syst. Evol. Microbiol.">
        <title>The Global Catalogue of Microorganisms (GCM) 10K type strain sequencing project: providing services to taxonomists for standard genome sequencing and annotation.</title>
        <authorList>
            <consortium name="The Broad Institute Genomics Platform"/>
            <consortium name="The Broad Institute Genome Sequencing Center for Infectious Disease"/>
            <person name="Wu L."/>
            <person name="Ma J."/>
        </authorList>
    </citation>
    <scope>NUCLEOTIDE SEQUENCE [LARGE SCALE GENOMIC DNA]</scope>
    <source>
        <strain evidence="11">JCM 13249</strain>
    </source>
</reference>
<comment type="caution">
    <text evidence="10">The sequence shown here is derived from an EMBL/GenBank/DDBJ whole genome shotgun (WGS) entry which is preliminary data.</text>
</comment>
<evidence type="ECO:0000313" key="11">
    <source>
        <dbReference type="Proteomes" id="UP001500655"/>
    </source>
</evidence>
<feature type="transmembrane region" description="Helical" evidence="8">
    <location>
        <begin position="162"/>
        <end position="192"/>
    </location>
</feature>
<dbReference type="EMBL" id="BAAALS010000030">
    <property type="protein sequence ID" value="GAA1771505.1"/>
    <property type="molecule type" value="Genomic_DNA"/>
</dbReference>
<dbReference type="PANTHER" id="PTHR33908">
    <property type="entry name" value="MANNOSYLTRANSFERASE YKCB-RELATED"/>
    <property type="match status" value="1"/>
</dbReference>
<protein>
    <submittedName>
        <fullName evidence="10">Glycosyltransferase family 39 protein</fullName>
    </submittedName>
</protein>
<feature type="transmembrane region" description="Helical" evidence="8">
    <location>
        <begin position="85"/>
        <end position="104"/>
    </location>
</feature>
<dbReference type="Pfam" id="PF13231">
    <property type="entry name" value="PMT_2"/>
    <property type="match status" value="1"/>
</dbReference>
<feature type="transmembrane region" description="Helical" evidence="8">
    <location>
        <begin position="280"/>
        <end position="297"/>
    </location>
</feature>
<keyword evidence="4" id="KW-0808">Transferase</keyword>
<feature type="transmembrane region" description="Helical" evidence="8">
    <location>
        <begin position="303"/>
        <end position="325"/>
    </location>
</feature>
<proteinExistence type="predicted"/>
<sequence>MRVQYGPGVESPSPTRPPVAWLPVGLAVAASVVAQAATASRYGYHRDELYFLMLKPAWGYVDQPPFAPLVARAADAVFGHTLWGLRLPSIVAFAVAVLLAALITRELGGGRGAQALSAWALAFAAVPVAIGHLLGTSALDFPMWLAVLLCVTRALLRDQPRWWLAAGALVGLATYNKLLIAMLLAGLAVGLVAVGPRAVLRSRWLWGGVALALLIGAPNLIYQITHDFPQLAMGEALAENNGDEVRAQTLPFQLLLLGPPLAAIWIAGLVALLRRPAWRPVRAIAIAYPVLVVLTFVGGSQVYYAVGVLAYLLAAGAVPTADWVARGRAALRRALVVAAVALNAVSTMLISLPVIPVDAVGDSFAMDLNPTTGDQIGWPAYVRQVADVYRSLPPADQARAVMLTANYGEAGAITRFGPELGLPSVYSGHNELHNYGPPPADRTVAVVVGYGQAGISARFSGGCERAATLDNGVGVDNEEQGVTVWVCRDPAGGWTAVWPDFHHYD</sequence>
<feature type="transmembrane region" description="Helical" evidence="8">
    <location>
        <begin position="204"/>
        <end position="224"/>
    </location>
</feature>
<accession>A0ABP4X931</accession>
<evidence type="ECO:0000256" key="3">
    <source>
        <dbReference type="ARBA" id="ARBA00022676"/>
    </source>
</evidence>
<dbReference type="PANTHER" id="PTHR33908:SF11">
    <property type="entry name" value="MEMBRANE PROTEIN"/>
    <property type="match status" value="1"/>
</dbReference>
<organism evidence="10 11">
    <name type="scientific">Luedemannella helvata</name>
    <dbReference type="NCBI Taxonomy" id="349315"/>
    <lineage>
        <taxon>Bacteria</taxon>
        <taxon>Bacillati</taxon>
        <taxon>Actinomycetota</taxon>
        <taxon>Actinomycetes</taxon>
        <taxon>Micromonosporales</taxon>
        <taxon>Micromonosporaceae</taxon>
        <taxon>Luedemannella</taxon>
    </lineage>
</organism>
<keyword evidence="7 8" id="KW-0472">Membrane</keyword>
<keyword evidence="3" id="KW-0328">Glycosyltransferase</keyword>
<keyword evidence="11" id="KW-1185">Reference proteome</keyword>
<feature type="transmembrane region" description="Helical" evidence="8">
    <location>
        <begin position="116"/>
        <end position="134"/>
    </location>
</feature>
<evidence type="ECO:0000313" key="10">
    <source>
        <dbReference type="EMBL" id="GAA1771505.1"/>
    </source>
</evidence>
<evidence type="ECO:0000256" key="1">
    <source>
        <dbReference type="ARBA" id="ARBA00004651"/>
    </source>
</evidence>
<evidence type="ECO:0000256" key="4">
    <source>
        <dbReference type="ARBA" id="ARBA00022679"/>
    </source>
</evidence>
<feature type="domain" description="Glycosyltransferase RgtA/B/C/D-like" evidence="9">
    <location>
        <begin position="62"/>
        <end position="222"/>
    </location>
</feature>